<accession>A0A7X5UVV7</accession>
<dbReference type="EMBL" id="JAASQV010000001">
    <property type="protein sequence ID" value="NIJ63230.1"/>
    <property type="molecule type" value="Genomic_DNA"/>
</dbReference>
<reference evidence="1 2" key="1">
    <citation type="submission" date="2020-03" db="EMBL/GenBank/DDBJ databases">
        <title>Genomic Encyclopedia of Type Strains, Phase IV (KMG-IV): sequencing the most valuable type-strain genomes for metagenomic binning, comparative biology and taxonomic classification.</title>
        <authorList>
            <person name="Goeker M."/>
        </authorList>
    </citation>
    <scope>NUCLEOTIDE SEQUENCE [LARGE SCALE GENOMIC DNA]</scope>
    <source>
        <strain evidence="1 2">DSM 4733</strain>
    </source>
</reference>
<gene>
    <name evidence="1" type="ORF">FHR20_000161</name>
</gene>
<keyword evidence="2" id="KW-1185">Reference proteome</keyword>
<dbReference type="Proteomes" id="UP000564677">
    <property type="component" value="Unassembled WGS sequence"/>
</dbReference>
<comment type="caution">
    <text evidence="1">The sequence shown here is derived from an EMBL/GenBank/DDBJ whole genome shotgun (WGS) entry which is preliminary data.</text>
</comment>
<evidence type="ECO:0000313" key="1">
    <source>
        <dbReference type="EMBL" id="NIJ63230.1"/>
    </source>
</evidence>
<protein>
    <submittedName>
        <fullName evidence="1">Uncharacterized protein</fullName>
    </submittedName>
</protein>
<organism evidence="1 2">
    <name type="scientific">Sphingomonas leidyi</name>
    <dbReference type="NCBI Taxonomy" id="68569"/>
    <lineage>
        <taxon>Bacteria</taxon>
        <taxon>Pseudomonadati</taxon>
        <taxon>Pseudomonadota</taxon>
        <taxon>Alphaproteobacteria</taxon>
        <taxon>Sphingomonadales</taxon>
        <taxon>Sphingomonadaceae</taxon>
        <taxon>Sphingomonas</taxon>
    </lineage>
</organism>
<proteinExistence type="predicted"/>
<sequence>MKSFLHSALPAGAMAVRAPAPGEEEGQDKRREAIDPIVSLRLAY</sequence>
<dbReference type="RefSeq" id="WP_279589376.1">
    <property type="nucleotide sequence ID" value="NZ_JAASQV010000001.1"/>
</dbReference>
<dbReference type="AlphaFoldDB" id="A0A7X5UVV7"/>
<evidence type="ECO:0000313" key="2">
    <source>
        <dbReference type="Proteomes" id="UP000564677"/>
    </source>
</evidence>
<name>A0A7X5UVV7_9SPHN</name>